<dbReference type="CDD" id="cd13154">
    <property type="entry name" value="KOW_Mtr4"/>
    <property type="match status" value="1"/>
</dbReference>
<evidence type="ECO:0000259" key="9">
    <source>
        <dbReference type="PROSITE" id="PS51192"/>
    </source>
</evidence>
<sequence>MNSNDLFSFLEDAPEEDEFDNGGEMEVDKPSQSLKSLQKRKADSVQPSTSEQAAEEDLPNGAGPSAPKKPRMSSPKPVLLDDFETEAKREVAASAGLTGAAEAGSRLELRHQVRHQVAVPAGYDYVPISKHVPPTKPDREYKFELDPFQKVSVYAIQRNESVLVSAHTSAGKTVVAEYAIAQCLNRKQRVIYTSPIKALSNQKYREMLAEFGDVGLMTGDVTINPSASCLVMTTEILRSMLYRGSEVMREVAWVIFDEIHYMRDKERGVVWEETIILLPHTVRYVFLSATIPNAMQFAEWICKSHEQPCHVVYTDFRPTPLQHYLFPAGGEGIFLVVNEKGEFREDNFSKAMGKLQDSMGEDPADSKGGRGKKGKTKKGGDKKGPSDISKIIKMIMLKNYNPVIVFSFSKRECEGLALTLSKFEFNSTEDQDMVTNIFNNAIDNLSQDDRNCLKSQTSSLCCVAVIEILFQEGLIKVLFATETFSIGLNMPAKTVVFTATRKFDGREFRNISSGEYIQMSGRAGRRGLDDRGVVIMMCDEKLEPTSAKEMVKGEADRLDSAFHLGYNMILNLMKVEGISPEYMLERFFFQFQSSAGIPALEDELKREEESRNSTIPDEALVSQYYEYRQQLDQMVADFREVITHPTYSLPFLQPGRLVKNKLGPKPEELPAHEQYVVDVLLNCASGSAVSKDKDRSNVTPTPNGVQPCLPGQKGVPLVLSVLLSTIEGISHIRVFMPKDLRSDQARETLWKSVLEVRRRFPDGIPILDPIENMGIKDEKFKVLVKKIEAMEQKMFSSPLHKDPRLPELYTLFSKKKEGQERIRNLKKRIQATHDVLQLEELKCRKRVLRRLAFTDSADIVDMKGRVACEISSGDELLLTELIFNGVFNSLSPEQCAALLSCFVFTEKSEQATKLKEELAAPLRVMQEIARRIAKVSKESKLAIEEDDYVSSFKVELMDAVVQWCRGASFSEICKLTDQFEGSLIRVFRRLGELLRQMAQAAKVIGNSELKEKFEKASEMLERPNSVIFCSSLYL</sequence>
<dbReference type="Gene3D" id="1.10.3380.30">
    <property type="match status" value="1"/>
</dbReference>
<dbReference type="Proteomes" id="UP000053424">
    <property type="component" value="Unassembled WGS sequence"/>
</dbReference>
<dbReference type="CDD" id="cd18024">
    <property type="entry name" value="DEXHc_Mtr4-like"/>
    <property type="match status" value="1"/>
</dbReference>
<evidence type="ECO:0000256" key="5">
    <source>
        <dbReference type="ARBA" id="ARBA00022806"/>
    </source>
</evidence>
<organism evidence="11 12">
    <name type="scientific">Hebeloma cylindrosporum</name>
    <dbReference type="NCBI Taxonomy" id="76867"/>
    <lineage>
        <taxon>Eukaryota</taxon>
        <taxon>Fungi</taxon>
        <taxon>Dikarya</taxon>
        <taxon>Basidiomycota</taxon>
        <taxon>Agaricomycotina</taxon>
        <taxon>Agaricomycetes</taxon>
        <taxon>Agaricomycetidae</taxon>
        <taxon>Agaricales</taxon>
        <taxon>Agaricineae</taxon>
        <taxon>Hymenogastraceae</taxon>
        <taxon>Hebeloma</taxon>
    </lineage>
</organism>
<protein>
    <recommendedName>
        <fullName evidence="13">ATP-dependent RNA helicase DOB1</fullName>
    </recommendedName>
</protein>
<dbReference type="HOGENOM" id="CLU_002902_0_1_1"/>
<feature type="compositionally biased region" description="Acidic residues" evidence="8">
    <location>
        <begin position="12"/>
        <end position="25"/>
    </location>
</feature>
<dbReference type="InterPro" id="IPR012961">
    <property type="entry name" value="Ski2/MTR4_C"/>
</dbReference>
<dbReference type="Pfam" id="PF00270">
    <property type="entry name" value="DEAD"/>
    <property type="match status" value="1"/>
</dbReference>
<comment type="subcellular location">
    <subcellularLocation>
        <location evidence="1">Nucleus</location>
    </subcellularLocation>
</comment>
<evidence type="ECO:0008006" key="13">
    <source>
        <dbReference type="Google" id="ProtNLM"/>
    </source>
</evidence>
<evidence type="ECO:0000256" key="4">
    <source>
        <dbReference type="ARBA" id="ARBA00022801"/>
    </source>
</evidence>
<dbReference type="InterPro" id="IPR016438">
    <property type="entry name" value="SKI2-like"/>
</dbReference>
<dbReference type="GO" id="GO:0005524">
    <property type="term" value="F:ATP binding"/>
    <property type="evidence" value="ECO:0007669"/>
    <property type="project" value="UniProtKB-KW"/>
</dbReference>
<proteinExistence type="inferred from homology"/>
<reference evidence="11 12" key="1">
    <citation type="submission" date="2014-04" db="EMBL/GenBank/DDBJ databases">
        <authorList>
            <consortium name="DOE Joint Genome Institute"/>
            <person name="Kuo A."/>
            <person name="Gay G."/>
            <person name="Dore J."/>
            <person name="Kohler A."/>
            <person name="Nagy L.G."/>
            <person name="Floudas D."/>
            <person name="Copeland A."/>
            <person name="Barry K.W."/>
            <person name="Cichocki N."/>
            <person name="Veneault-Fourrey C."/>
            <person name="LaButti K."/>
            <person name="Lindquist E.A."/>
            <person name="Lipzen A."/>
            <person name="Lundell T."/>
            <person name="Morin E."/>
            <person name="Murat C."/>
            <person name="Sun H."/>
            <person name="Tunlid A."/>
            <person name="Henrissat B."/>
            <person name="Grigoriev I.V."/>
            <person name="Hibbett D.S."/>
            <person name="Martin F."/>
            <person name="Nordberg H.P."/>
            <person name="Cantor M.N."/>
            <person name="Hua S.X."/>
        </authorList>
    </citation>
    <scope>NUCLEOTIDE SEQUENCE [LARGE SCALE GENOMIC DNA]</scope>
    <source>
        <strain evidence="12">h7</strain>
    </source>
</reference>
<dbReference type="Gene3D" id="3.40.50.300">
    <property type="entry name" value="P-loop containing nucleotide triphosphate hydrolases"/>
    <property type="match status" value="2"/>
</dbReference>
<dbReference type="InterPro" id="IPR001650">
    <property type="entry name" value="Helicase_C-like"/>
</dbReference>
<dbReference type="EMBL" id="KN831775">
    <property type="protein sequence ID" value="KIM43624.1"/>
    <property type="molecule type" value="Genomic_DNA"/>
</dbReference>
<dbReference type="PROSITE" id="PS51192">
    <property type="entry name" value="HELICASE_ATP_BIND_1"/>
    <property type="match status" value="1"/>
</dbReference>
<evidence type="ECO:0000256" key="3">
    <source>
        <dbReference type="ARBA" id="ARBA00022741"/>
    </source>
</evidence>
<dbReference type="Pfam" id="PF08148">
    <property type="entry name" value="DSHCT"/>
    <property type="match status" value="1"/>
</dbReference>
<comment type="similarity">
    <text evidence="2">Belongs to the helicase family. SKI2 subfamily.</text>
</comment>
<dbReference type="InterPro" id="IPR025696">
    <property type="entry name" value="Beta-barrel_MTR4"/>
</dbReference>
<evidence type="ECO:0000313" key="11">
    <source>
        <dbReference type="EMBL" id="KIM43624.1"/>
    </source>
</evidence>
<evidence type="ECO:0000259" key="10">
    <source>
        <dbReference type="PROSITE" id="PS51194"/>
    </source>
</evidence>
<dbReference type="InterPro" id="IPR014001">
    <property type="entry name" value="Helicase_ATP-bd"/>
</dbReference>
<dbReference type="SMART" id="SM00490">
    <property type="entry name" value="HELICc"/>
    <property type="match status" value="1"/>
</dbReference>
<keyword evidence="7" id="KW-0539">Nucleus</keyword>
<dbReference type="STRING" id="686832.A0A0C3CHL5"/>
<evidence type="ECO:0000256" key="6">
    <source>
        <dbReference type="ARBA" id="ARBA00022840"/>
    </source>
</evidence>
<dbReference type="InterPro" id="IPR011545">
    <property type="entry name" value="DEAD/DEAH_box_helicase_dom"/>
</dbReference>
<name>A0A0C3CHL5_HEBCY</name>
<keyword evidence="6" id="KW-0067">ATP-binding</keyword>
<dbReference type="CDD" id="cd18795">
    <property type="entry name" value="SF2_C_Ski2"/>
    <property type="match status" value="1"/>
</dbReference>
<dbReference type="Pfam" id="PF13234">
    <property type="entry name" value="MTR4_beta-barrel"/>
    <property type="match status" value="1"/>
</dbReference>
<dbReference type="Pfam" id="PF21408">
    <property type="entry name" value="MTR4-like_stalk"/>
    <property type="match status" value="1"/>
</dbReference>
<keyword evidence="3" id="KW-0547">Nucleotide-binding</keyword>
<dbReference type="FunFam" id="1.10.3380.30:FF:000002">
    <property type="entry name" value="superkiller viralicidic activity 2-like 2"/>
    <property type="match status" value="1"/>
</dbReference>
<evidence type="ECO:0000256" key="7">
    <source>
        <dbReference type="ARBA" id="ARBA00023242"/>
    </source>
</evidence>
<feature type="domain" description="Helicase C-terminal" evidence="10">
    <location>
        <begin position="387"/>
        <end position="576"/>
    </location>
</feature>
<evidence type="ECO:0000256" key="2">
    <source>
        <dbReference type="ARBA" id="ARBA00010140"/>
    </source>
</evidence>
<dbReference type="GO" id="GO:0000460">
    <property type="term" value="P:maturation of 5.8S rRNA"/>
    <property type="evidence" value="ECO:0007669"/>
    <property type="project" value="TreeGrafter"/>
</dbReference>
<keyword evidence="12" id="KW-1185">Reference proteome</keyword>
<dbReference type="GO" id="GO:0016787">
    <property type="term" value="F:hydrolase activity"/>
    <property type="evidence" value="ECO:0007669"/>
    <property type="project" value="UniProtKB-KW"/>
</dbReference>
<dbReference type="GO" id="GO:0003724">
    <property type="term" value="F:RNA helicase activity"/>
    <property type="evidence" value="ECO:0007669"/>
    <property type="project" value="InterPro"/>
</dbReference>
<dbReference type="Gene3D" id="2.40.30.300">
    <property type="match status" value="1"/>
</dbReference>
<accession>A0A0C3CHL5</accession>
<dbReference type="AlphaFoldDB" id="A0A0C3CHL5"/>
<dbReference type="GO" id="GO:0003723">
    <property type="term" value="F:RNA binding"/>
    <property type="evidence" value="ECO:0007669"/>
    <property type="project" value="InterPro"/>
</dbReference>
<dbReference type="PANTHER" id="PTHR12131:SF7">
    <property type="entry name" value="EXOSOME RNA HELICASE MTR4"/>
    <property type="match status" value="1"/>
</dbReference>
<dbReference type="SUPFAM" id="SSF52540">
    <property type="entry name" value="P-loop containing nucleoside triphosphate hydrolases"/>
    <property type="match status" value="1"/>
</dbReference>
<dbReference type="FunFam" id="3.40.50.300:FF:000083">
    <property type="entry name" value="ATP-dependent RNA helicase DOB1"/>
    <property type="match status" value="1"/>
</dbReference>
<dbReference type="InterPro" id="IPR050699">
    <property type="entry name" value="RNA-DNA_Helicase"/>
</dbReference>
<dbReference type="PANTHER" id="PTHR12131">
    <property type="entry name" value="ATP-DEPENDENT RNA AND DNA HELICASE"/>
    <property type="match status" value="1"/>
</dbReference>
<dbReference type="Pfam" id="PF00271">
    <property type="entry name" value="Helicase_C"/>
    <property type="match status" value="1"/>
</dbReference>
<feature type="domain" description="Helicase ATP-binding" evidence="9">
    <location>
        <begin position="153"/>
        <end position="309"/>
    </location>
</feature>
<dbReference type="SMART" id="SM00487">
    <property type="entry name" value="DEXDc"/>
    <property type="match status" value="1"/>
</dbReference>
<gene>
    <name evidence="11" type="ORF">M413DRAFT_18063</name>
</gene>
<dbReference type="InterPro" id="IPR048392">
    <property type="entry name" value="MTR4-like_stalk"/>
</dbReference>
<dbReference type="PIRSF" id="PIRSF005198">
    <property type="entry name" value="Antiviral_helicase_SKI2"/>
    <property type="match status" value="1"/>
</dbReference>
<feature type="region of interest" description="Disordered" evidence="8">
    <location>
        <begin position="1"/>
        <end position="77"/>
    </location>
</feature>
<dbReference type="GO" id="GO:0006401">
    <property type="term" value="P:RNA catabolic process"/>
    <property type="evidence" value="ECO:0007669"/>
    <property type="project" value="InterPro"/>
</dbReference>
<evidence type="ECO:0000256" key="8">
    <source>
        <dbReference type="SAM" id="MobiDB-lite"/>
    </source>
</evidence>
<keyword evidence="4" id="KW-0378">Hydrolase</keyword>
<feature type="region of interest" description="Disordered" evidence="8">
    <location>
        <begin position="354"/>
        <end position="385"/>
    </location>
</feature>
<keyword evidence="5" id="KW-0347">Helicase</keyword>
<dbReference type="FunFam" id="3.40.50.300:FF:000141">
    <property type="entry name" value="ATP-dependent RNA helicase DOB1"/>
    <property type="match status" value="1"/>
</dbReference>
<dbReference type="OrthoDB" id="64767at2759"/>
<evidence type="ECO:0000256" key="1">
    <source>
        <dbReference type="ARBA" id="ARBA00004123"/>
    </source>
</evidence>
<dbReference type="PROSITE" id="PS51194">
    <property type="entry name" value="HELICASE_CTER"/>
    <property type="match status" value="1"/>
</dbReference>
<dbReference type="GO" id="GO:0005634">
    <property type="term" value="C:nucleus"/>
    <property type="evidence" value="ECO:0007669"/>
    <property type="project" value="UniProtKB-SubCell"/>
</dbReference>
<reference evidence="12" key="2">
    <citation type="submission" date="2015-01" db="EMBL/GenBank/DDBJ databases">
        <title>Evolutionary Origins and Diversification of the Mycorrhizal Mutualists.</title>
        <authorList>
            <consortium name="DOE Joint Genome Institute"/>
            <consortium name="Mycorrhizal Genomics Consortium"/>
            <person name="Kohler A."/>
            <person name="Kuo A."/>
            <person name="Nagy L.G."/>
            <person name="Floudas D."/>
            <person name="Copeland A."/>
            <person name="Barry K.W."/>
            <person name="Cichocki N."/>
            <person name="Veneault-Fourrey C."/>
            <person name="LaButti K."/>
            <person name="Lindquist E.A."/>
            <person name="Lipzen A."/>
            <person name="Lundell T."/>
            <person name="Morin E."/>
            <person name="Murat C."/>
            <person name="Riley R."/>
            <person name="Ohm R."/>
            <person name="Sun H."/>
            <person name="Tunlid A."/>
            <person name="Henrissat B."/>
            <person name="Grigoriev I.V."/>
            <person name="Hibbett D.S."/>
            <person name="Martin F."/>
        </authorList>
    </citation>
    <scope>NUCLEOTIDE SEQUENCE [LARGE SCALE GENOMIC DNA]</scope>
    <source>
        <strain evidence="12">h7</strain>
    </source>
</reference>
<dbReference type="SMART" id="SM01142">
    <property type="entry name" value="DSHCT"/>
    <property type="match status" value="1"/>
</dbReference>
<dbReference type="InterPro" id="IPR027417">
    <property type="entry name" value="P-loop_NTPase"/>
</dbReference>
<evidence type="ECO:0000313" key="12">
    <source>
        <dbReference type="Proteomes" id="UP000053424"/>
    </source>
</evidence>